<feature type="domain" description="MATH" evidence="1">
    <location>
        <begin position="168"/>
        <end position="296"/>
    </location>
</feature>
<evidence type="ECO:0000313" key="2">
    <source>
        <dbReference type="EMBL" id="GKV10566.1"/>
    </source>
</evidence>
<evidence type="ECO:0000259" key="1">
    <source>
        <dbReference type="PROSITE" id="PS50144"/>
    </source>
</evidence>
<dbReference type="PROSITE" id="PS50144">
    <property type="entry name" value="MATH"/>
    <property type="match status" value="2"/>
</dbReference>
<proteinExistence type="predicted"/>
<dbReference type="PANTHER" id="PTHR46162">
    <property type="entry name" value="TRAF-LIKE FAMILY PROTEIN"/>
    <property type="match status" value="1"/>
</dbReference>
<dbReference type="InterPro" id="IPR002083">
    <property type="entry name" value="MATH/TRAF_dom"/>
</dbReference>
<feature type="domain" description="MATH" evidence="1">
    <location>
        <begin position="10"/>
        <end position="149"/>
    </location>
</feature>
<dbReference type="PANTHER" id="PTHR46162:SF2">
    <property type="entry name" value="ANKYRIN REPEAT-CONTAINING PROTEIN-RELATED"/>
    <property type="match status" value="1"/>
</dbReference>
<evidence type="ECO:0000313" key="3">
    <source>
        <dbReference type="Proteomes" id="UP001054252"/>
    </source>
</evidence>
<reference evidence="2 3" key="1">
    <citation type="journal article" date="2021" name="Commun. Biol.">
        <title>The genome of Shorea leprosula (Dipterocarpaceae) highlights the ecological relevance of drought in aseasonal tropical rainforests.</title>
        <authorList>
            <person name="Ng K.K.S."/>
            <person name="Kobayashi M.J."/>
            <person name="Fawcett J.A."/>
            <person name="Hatakeyama M."/>
            <person name="Paape T."/>
            <person name="Ng C.H."/>
            <person name="Ang C.C."/>
            <person name="Tnah L.H."/>
            <person name="Lee C.T."/>
            <person name="Nishiyama T."/>
            <person name="Sese J."/>
            <person name="O'Brien M.J."/>
            <person name="Copetti D."/>
            <person name="Mohd Noor M.I."/>
            <person name="Ong R.C."/>
            <person name="Putra M."/>
            <person name="Sireger I.Z."/>
            <person name="Indrioko S."/>
            <person name="Kosugi Y."/>
            <person name="Izuno A."/>
            <person name="Isagi Y."/>
            <person name="Lee S.L."/>
            <person name="Shimizu K.K."/>
        </authorList>
    </citation>
    <scope>NUCLEOTIDE SEQUENCE [LARGE SCALE GENOMIC DNA]</scope>
    <source>
        <strain evidence="2">214</strain>
    </source>
</reference>
<dbReference type="Gene3D" id="2.60.210.10">
    <property type="entry name" value="Apoptosis, Tumor Necrosis Factor Receptor Associated Protein 2, Chain A"/>
    <property type="match status" value="2"/>
</dbReference>
<dbReference type="SMART" id="SM00061">
    <property type="entry name" value="MATH"/>
    <property type="match status" value="2"/>
</dbReference>
<name>A0AAV5JCY3_9ROSI</name>
<dbReference type="InterPro" id="IPR008974">
    <property type="entry name" value="TRAF-like"/>
</dbReference>
<dbReference type="SUPFAM" id="SSF49599">
    <property type="entry name" value="TRAF domain-like"/>
    <property type="match status" value="2"/>
</dbReference>
<dbReference type="Proteomes" id="UP001054252">
    <property type="component" value="Unassembled WGS sequence"/>
</dbReference>
<sequence length="305" mass="34516">MEVGNEDKSPMHYLLKVKSFSQLSEVLSETTEKRCESTTFVAGRYKWKLVLYPVGDRARNGDGHISLYLMIVETRTLPRGWTVHANFQFFVYDHIQDRFCTFGGSDAKISCFHAMKTELGFPRLLSLEDFKDPSTGFLVGDTCFFGIQVLVQDYIENLECLPTSKGEDKTLSWKIRHFSEQNEEMIESESFIAGGFEWVVQLYPKGDPISKRNSGGHLSIYLKLKDSTAESELACARCSLVIKDQYYDDHLSFTATAIGSSFKYGRGWPQFITLSRLQNPANGFLVGDTLIVEAKVEAISKLQNS</sequence>
<accession>A0AAV5JCY3</accession>
<comment type="caution">
    <text evidence="2">The sequence shown here is derived from an EMBL/GenBank/DDBJ whole genome shotgun (WGS) entry which is preliminary data.</text>
</comment>
<dbReference type="CDD" id="cd00121">
    <property type="entry name" value="MATH"/>
    <property type="match status" value="2"/>
</dbReference>
<keyword evidence="3" id="KW-1185">Reference proteome</keyword>
<dbReference type="EMBL" id="BPVZ01000032">
    <property type="protein sequence ID" value="GKV10566.1"/>
    <property type="molecule type" value="Genomic_DNA"/>
</dbReference>
<protein>
    <recommendedName>
        <fullName evidence="1">MATH domain-containing protein</fullName>
    </recommendedName>
</protein>
<dbReference type="Pfam" id="PF22486">
    <property type="entry name" value="MATH_2"/>
    <property type="match status" value="2"/>
</dbReference>
<dbReference type="AlphaFoldDB" id="A0AAV5JCY3"/>
<gene>
    <name evidence="2" type="ORF">SLEP1_g21910</name>
</gene>
<organism evidence="2 3">
    <name type="scientific">Rubroshorea leprosula</name>
    <dbReference type="NCBI Taxonomy" id="152421"/>
    <lineage>
        <taxon>Eukaryota</taxon>
        <taxon>Viridiplantae</taxon>
        <taxon>Streptophyta</taxon>
        <taxon>Embryophyta</taxon>
        <taxon>Tracheophyta</taxon>
        <taxon>Spermatophyta</taxon>
        <taxon>Magnoliopsida</taxon>
        <taxon>eudicotyledons</taxon>
        <taxon>Gunneridae</taxon>
        <taxon>Pentapetalae</taxon>
        <taxon>rosids</taxon>
        <taxon>malvids</taxon>
        <taxon>Malvales</taxon>
        <taxon>Dipterocarpaceae</taxon>
        <taxon>Rubroshorea</taxon>
    </lineage>
</organism>